<feature type="region of interest" description="Disordered" evidence="1">
    <location>
        <begin position="347"/>
        <end position="366"/>
    </location>
</feature>
<sequence>MQEAERERQERAMATQRLQIKAPDGITLEGRIERPKGPARATAVFAHCFTCGKDIVAAKRVSAGLAAQGIAVLRFDFTGLGQSGGAFEETTLASNVTDLIAAAEALTDALASPSLLIGHSLGGAAVLRAAEHLPSVRAVVTIGTPFEPGHVTENFAWALAKIEGEGWAEVDLGGRPVKIGRDFVEDVDSAELAEPLSRLKRALLVLHAPQDQVVGIDNATRIFAAAKHPKSFVTLDSADHLLSNPADAEYAANVIAAWASRYLDPPKQTASEAPDGVVRVREVAGYRQEVLAGTHQLTADEPLSLGGTDRGMTPYQLLSAGLGACTSITLRMYAERKQLPLDRVTVDVRHSKSSDPDSGERTEHLGRDVLLEGALTTEQRAALMRIANKCPVHRTLEAGIRIETSEK</sequence>
<dbReference type="Gene3D" id="3.40.50.1820">
    <property type="entry name" value="alpha/beta hydrolase"/>
    <property type="match status" value="1"/>
</dbReference>
<dbReference type="Pfam" id="PF12697">
    <property type="entry name" value="Abhydrolase_6"/>
    <property type="match status" value="1"/>
</dbReference>
<dbReference type="Proteomes" id="UP000318590">
    <property type="component" value="Unassembled WGS sequence"/>
</dbReference>
<gene>
    <name evidence="3" type="ORF">FEV53_11480</name>
</gene>
<feature type="domain" description="AB hydrolase-1" evidence="2">
    <location>
        <begin position="44"/>
        <end position="248"/>
    </location>
</feature>
<dbReference type="Gene3D" id="3.30.300.20">
    <property type="match status" value="1"/>
</dbReference>
<dbReference type="InterPro" id="IPR029058">
    <property type="entry name" value="AB_hydrolase_fold"/>
</dbReference>
<dbReference type="SUPFAM" id="SSF53474">
    <property type="entry name" value="alpha/beta-Hydrolases"/>
    <property type="match status" value="1"/>
</dbReference>
<name>A0A547PXV8_9RHOB</name>
<dbReference type="PANTHER" id="PTHR39624:SF2">
    <property type="entry name" value="OSMC-LIKE PROTEIN"/>
    <property type="match status" value="1"/>
</dbReference>
<protein>
    <submittedName>
        <fullName evidence="3">OsmC family protein</fullName>
    </submittedName>
</protein>
<dbReference type="Pfam" id="PF02566">
    <property type="entry name" value="OsmC"/>
    <property type="match status" value="1"/>
</dbReference>
<proteinExistence type="predicted"/>
<dbReference type="EMBL" id="VFSV01000018">
    <property type="protein sequence ID" value="TRD18972.1"/>
    <property type="molecule type" value="Genomic_DNA"/>
</dbReference>
<evidence type="ECO:0000313" key="3">
    <source>
        <dbReference type="EMBL" id="TRD18972.1"/>
    </source>
</evidence>
<dbReference type="InterPro" id="IPR003718">
    <property type="entry name" value="OsmC/Ohr_fam"/>
</dbReference>
<organism evidence="3 4">
    <name type="scientific">Palleronia caenipelagi</name>
    <dbReference type="NCBI Taxonomy" id="2489174"/>
    <lineage>
        <taxon>Bacteria</taxon>
        <taxon>Pseudomonadati</taxon>
        <taxon>Pseudomonadota</taxon>
        <taxon>Alphaproteobacteria</taxon>
        <taxon>Rhodobacterales</taxon>
        <taxon>Roseobacteraceae</taxon>
        <taxon>Palleronia</taxon>
    </lineage>
</organism>
<reference evidence="3 4" key="1">
    <citation type="submission" date="2019-06" db="EMBL/GenBank/DDBJ databases">
        <title>Paenimaribius caenipelagi gen. nov., sp. nov., isolated from a tidal flat.</title>
        <authorList>
            <person name="Yoon J.-H."/>
        </authorList>
    </citation>
    <scope>NUCLEOTIDE SEQUENCE [LARGE SCALE GENOMIC DNA]</scope>
    <source>
        <strain evidence="3 4">JBTF-M29</strain>
    </source>
</reference>
<keyword evidence="4" id="KW-1185">Reference proteome</keyword>
<dbReference type="InterPro" id="IPR000073">
    <property type="entry name" value="AB_hydrolase_1"/>
</dbReference>
<accession>A0A547PXV8</accession>
<dbReference type="SUPFAM" id="SSF82784">
    <property type="entry name" value="OsmC-like"/>
    <property type="match status" value="1"/>
</dbReference>
<dbReference type="InterPro" id="IPR036102">
    <property type="entry name" value="OsmC/Ohrsf"/>
</dbReference>
<comment type="caution">
    <text evidence="3">The sequence shown here is derived from an EMBL/GenBank/DDBJ whole genome shotgun (WGS) entry which is preliminary data.</text>
</comment>
<evidence type="ECO:0000313" key="4">
    <source>
        <dbReference type="Proteomes" id="UP000318590"/>
    </source>
</evidence>
<evidence type="ECO:0000256" key="1">
    <source>
        <dbReference type="SAM" id="MobiDB-lite"/>
    </source>
</evidence>
<dbReference type="OrthoDB" id="9789573at2"/>
<dbReference type="AlphaFoldDB" id="A0A547PXV8"/>
<dbReference type="InterPro" id="IPR015946">
    <property type="entry name" value="KH_dom-like_a/b"/>
</dbReference>
<dbReference type="PANTHER" id="PTHR39624">
    <property type="entry name" value="PROTEIN INVOLVED IN RIMO-MEDIATED BETA-METHYLTHIOLATION OF RIBOSOMAL PROTEIN S12 YCAO"/>
    <property type="match status" value="1"/>
</dbReference>
<evidence type="ECO:0000259" key="2">
    <source>
        <dbReference type="Pfam" id="PF12697"/>
    </source>
</evidence>